<sequence>MAPLREIPTRATQILAKPGFIAGADALELRNLLADLTWILLQTPDKLGGMCLSGDLVGALEMLTARSGRPDPTWRPQPLGHTYVDLLVIGYTGRGELLDEQKENYVKLLNILLSTGVPIDSTDFSGKTALHHAAKASKTVDLIKVLLKYKFNVDSQDRFGASPLLIAVQEDAIDVIPVLLDAGASLDVTDAEGSSPRSAYLTRPAKVSNVVKNWLVRHKGKGAALERDRCSKCGTSSASMKRCSRCRSQLYCSPGCQSELLWAKAIVFHSPLFRLAEAADWKEHKANCQPFDKEENLLVVKPTYTFGDLEFVSTVSTVPSSFGLTRGPNPSGKLEANVRDGRNMVIKIQLPLGNTGGMLVYNRKRNFECILDYDENPAAYTRLVERIKAKGILGLKAYFPAELRSKDELAINVAECLPESRF</sequence>
<evidence type="ECO:0000313" key="10">
    <source>
        <dbReference type="Proteomes" id="UP000736335"/>
    </source>
</evidence>
<dbReference type="PANTHER" id="PTHR24198:SF165">
    <property type="entry name" value="ANKYRIN REPEAT-CONTAINING PROTEIN-RELATED"/>
    <property type="match status" value="1"/>
</dbReference>
<dbReference type="SMART" id="SM00248">
    <property type="entry name" value="ANK"/>
    <property type="match status" value="2"/>
</dbReference>
<evidence type="ECO:0000259" key="8">
    <source>
        <dbReference type="PROSITE" id="PS50865"/>
    </source>
</evidence>
<organism evidence="9 10">
    <name type="scientific">Thelephora terrestris</name>
    <dbReference type="NCBI Taxonomy" id="56493"/>
    <lineage>
        <taxon>Eukaryota</taxon>
        <taxon>Fungi</taxon>
        <taxon>Dikarya</taxon>
        <taxon>Basidiomycota</taxon>
        <taxon>Agaricomycotina</taxon>
        <taxon>Agaricomycetes</taxon>
        <taxon>Thelephorales</taxon>
        <taxon>Thelephoraceae</taxon>
        <taxon>Thelephora</taxon>
    </lineage>
</organism>
<feature type="repeat" description="ANK" evidence="6">
    <location>
        <begin position="125"/>
        <end position="158"/>
    </location>
</feature>
<dbReference type="PROSITE" id="PS50865">
    <property type="entry name" value="ZF_MYND_2"/>
    <property type="match status" value="1"/>
</dbReference>
<evidence type="ECO:0000256" key="5">
    <source>
        <dbReference type="ARBA" id="ARBA00023043"/>
    </source>
</evidence>
<keyword evidence="1" id="KW-0479">Metal-binding</keyword>
<feature type="repeat" description="ANK" evidence="6">
    <location>
        <begin position="159"/>
        <end position="191"/>
    </location>
</feature>
<feature type="domain" description="MYND-type" evidence="8">
    <location>
        <begin position="230"/>
        <end position="288"/>
    </location>
</feature>
<dbReference type="SUPFAM" id="SSF144232">
    <property type="entry name" value="HIT/MYND zinc finger-like"/>
    <property type="match status" value="1"/>
</dbReference>
<dbReference type="Gene3D" id="1.25.40.20">
    <property type="entry name" value="Ankyrin repeat-containing domain"/>
    <property type="match status" value="1"/>
</dbReference>
<evidence type="ECO:0000256" key="6">
    <source>
        <dbReference type="PROSITE-ProRule" id="PRU00023"/>
    </source>
</evidence>
<comment type="caution">
    <text evidence="9">The sequence shown here is derived from an EMBL/GenBank/DDBJ whole genome shotgun (WGS) entry which is preliminary data.</text>
</comment>
<keyword evidence="2" id="KW-0677">Repeat</keyword>
<dbReference type="Pfam" id="PF12796">
    <property type="entry name" value="Ank_2"/>
    <property type="match status" value="1"/>
</dbReference>
<dbReference type="AlphaFoldDB" id="A0A9P6HQ85"/>
<dbReference type="InterPro" id="IPR002893">
    <property type="entry name" value="Znf_MYND"/>
</dbReference>
<accession>A0A9P6HQ85</accession>
<name>A0A9P6HQ85_9AGAM</name>
<dbReference type="Gene3D" id="6.10.140.2220">
    <property type="match status" value="1"/>
</dbReference>
<keyword evidence="5 6" id="KW-0040">ANK repeat</keyword>
<reference evidence="9" key="1">
    <citation type="journal article" date="2020" name="Nat. Commun.">
        <title>Large-scale genome sequencing of mycorrhizal fungi provides insights into the early evolution of symbiotic traits.</title>
        <authorList>
            <person name="Miyauchi S."/>
            <person name="Kiss E."/>
            <person name="Kuo A."/>
            <person name="Drula E."/>
            <person name="Kohler A."/>
            <person name="Sanchez-Garcia M."/>
            <person name="Morin E."/>
            <person name="Andreopoulos B."/>
            <person name="Barry K.W."/>
            <person name="Bonito G."/>
            <person name="Buee M."/>
            <person name="Carver A."/>
            <person name="Chen C."/>
            <person name="Cichocki N."/>
            <person name="Clum A."/>
            <person name="Culley D."/>
            <person name="Crous P.W."/>
            <person name="Fauchery L."/>
            <person name="Girlanda M."/>
            <person name="Hayes R.D."/>
            <person name="Keri Z."/>
            <person name="LaButti K."/>
            <person name="Lipzen A."/>
            <person name="Lombard V."/>
            <person name="Magnuson J."/>
            <person name="Maillard F."/>
            <person name="Murat C."/>
            <person name="Nolan M."/>
            <person name="Ohm R.A."/>
            <person name="Pangilinan J."/>
            <person name="Pereira M.F."/>
            <person name="Perotto S."/>
            <person name="Peter M."/>
            <person name="Pfister S."/>
            <person name="Riley R."/>
            <person name="Sitrit Y."/>
            <person name="Stielow J.B."/>
            <person name="Szollosi G."/>
            <person name="Zifcakova L."/>
            <person name="Stursova M."/>
            <person name="Spatafora J.W."/>
            <person name="Tedersoo L."/>
            <person name="Vaario L.M."/>
            <person name="Yamada A."/>
            <person name="Yan M."/>
            <person name="Wang P."/>
            <person name="Xu J."/>
            <person name="Bruns T."/>
            <person name="Baldrian P."/>
            <person name="Vilgalys R."/>
            <person name="Dunand C."/>
            <person name="Henrissat B."/>
            <person name="Grigoriev I.V."/>
            <person name="Hibbett D."/>
            <person name="Nagy L.G."/>
            <person name="Martin F.M."/>
        </authorList>
    </citation>
    <scope>NUCLEOTIDE SEQUENCE</scope>
    <source>
        <strain evidence="9">UH-Tt-Lm1</strain>
    </source>
</reference>
<protein>
    <recommendedName>
        <fullName evidence="8">MYND-type domain-containing protein</fullName>
    </recommendedName>
</protein>
<gene>
    <name evidence="9" type="ORF">BJ322DRAFT_1148650</name>
</gene>
<evidence type="ECO:0000256" key="4">
    <source>
        <dbReference type="ARBA" id="ARBA00022833"/>
    </source>
</evidence>
<dbReference type="PANTHER" id="PTHR24198">
    <property type="entry name" value="ANKYRIN REPEAT AND PROTEIN KINASE DOMAIN-CONTAINING PROTEIN"/>
    <property type="match status" value="1"/>
</dbReference>
<dbReference type="Proteomes" id="UP000736335">
    <property type="component" value="Unassembled WGS sequence"/>
</dbReference>
<dbReference type="SUPFAM" id="SSF48403">
    <property type="entry name" value="Ankyrin repeat"/>
    <property type="match status" value="1"/>
</dbReference>
<keyword evidence="10" id="KW-1185">Reference proteome</keyword>
<evidence type="ECO:0000256" key="3">
    <source>
        <dbReference type="ARBA" id="ARBA00022771"/>
    </source>
</evidence>
<keyword evidence="4" id="KW-0862">Zinc</keyword>
<reference evidence="9" key="2">
    <citation type="submission" date="2020-11" db="EMBL/GenBank/DDBJ databases">
        <authorList>
            <consortium name="DOE Joint Genome Institute"/>
            <person name="Kuo A."/>
            <person name="Miyauchi S."/>
            <person name="Kiss E."/>
            <person name="Drula E."/>
            <person name="Kohler A."/>
            <person name="Sanchez-Garcia M."/>
            <person name="Andreopoulos B."/>
            <person name="Barry K.W."/>
            <person name="Bonito G."/>
            <person name="Buee M."/>
            <person name="Carver A."/>
            <person name="Chen C."/>
            <person name="Cichocki N."/>
            <person name="Clum A."/>
            <person name="Culley D."/>
            <person name="Crous P.W."/>
            <person name="Fauchery L."/>
            <person name="Girlanda M."/>
            <person name="Hayes R."/>
            <person name="Keri Z."/>
            <person name="Labutti K."/>
            <person name="Lipzen A."/>
            <person name="Lombard V."/>
            <person name="Magnuson J."/>
            <person name="Maillard F."/>
            <person name="Morin E."/>
            <person name="Murat C."/>
            <person name="Nolan M."/>
            <person name="Ohm R."/>
            <person name="Pangilinan J."/>
            <person name="Pereira M."/>
            <person name="Perotto S."/>
            <person name="Peter M."/>
            <person name="Riley R."/>
            <person name="Sitrit Y."/>
            <person name="Stielow B."/>
            <person name="Szollosi G."/>
            <person name="Zifcakova L."/>
            <person name="Stursova M."/>
            <person name="Spatafora J.W."/>
            <person name="Tedersoo L."/>
            <person name="Vaario L.-M."/>
            <person name="Yamada A."/>
            <person name="Yan M."/>
            <person name="Wang P."/>
            <person name="Xu J."/>
            <person name="Bruns T."/>
            <person name="Baldrian P."/>
            <person name="Vilgalys R."/>
            <person name="Henrissat B."/>
            <person name="Grigoriev I.V."/>
            <person name="Hibbett D."/>
            <person name="Nagy L.G."/>
            <person name="Martin F.M."/>
        </authorList>
    </citation>
    <scope>NUCLEOTIDE SEQUENCE</scope>
    <source>
        <strain evidence="9">UH-Tt-Lm1</strain>
    </source>
</reference>
<evidence type="ECO:0000256" key="7">
    <source>
        <dbReference type="PROSITE-ProRule" id="PRU00134"/>
    </source>
</evidence>
<dbReference type="GO" id="GO:0008270">
    <property type="term" value="F:zinc ion binding"/>
    <property type="evidence" value="ECO:0007669"/>
    <property type="project" value="UniProtKB-KW"/>
</dbReference>
<dbReference type="Pfam" id="PF01753">
    <property type="entry name" value="zf-MYND"/>
    <property type="match status" value="1"/>
</dbReference>
<proteinExistence type="predicted"/>
<keyword evidence="3 7" id="KW-0863">Zinc-finger</keyword>
<evidence type="ECO:0000313" key="9">
    <source>
        <dbReference type="EMBL" id="KAF9791862.1"/>
    </source>
</evidence>
<evidence type="ECO:0000256" key="1">
    <source>
        <dbReference type="ARBA" id="ARBA00022723"/>
    </source>
</evidence>
<dbReference type="OrthoDB" id="194358at2759"/>
<dbReference type="InterPro" id="IPR002110">
    <property type="entry name" value="Ankyrin_rpt"/>
</dbReference>
<dbReference type="PROSITE" id="PS50297">
    <property type="entry name" value="ANK_REP_REGION"/>
    <property type="match status" value="2"/>
</dbReference>
<dbReference type="EMBL" id="WIUZ02000001">
    <property type="protein sequence ID" value="KAF9791862.1"/>
    <property type="molecule type" value="Genomic_DNA"/>
</dbReference>
<evidence type="ECO:0000256" key="2">
    <source>
        <dbReference type="ARBA" id="ARBA00022737"/>
    </source>
</evidence>
<dbReference type="InterPro" id="IPR036770">
    <property type="entry name" value="Ankyrin_rpt-contain_sf"/>
</dbReference>
<dbReference type="PROSITE" id="PS50088">
    <property type="entry name" value="ANK_REPEAT"/>
    <property type="match status" value="2"/>
</dbReference>